<organism evidence="3 4">
    <name type="scientific">Mycena indigotica</name>
    <dbReference type="NCBI Taxonomy" id="2126181"/>
    <lineage>
        <taxon>Eukaryota</taxon>
        <taxon>Fungi</taxon>
        <taxon>Dikarya</taxon>
        <taxon>Basidiomycota</taxon>
        <taxon>Agaricomycotina</taxon>
        <taxon>Agaricomycetes</taxon>
        <taxon>Agaricomycetidae</taxon>
        <taxon>Agaricales</taxon>
        <taxon>Marasmiineae</taxon>
        <taxon>Mycenaceae</taxon>
        <taxon>Mycena</taxon>
    </lineage>
</organism>
<reference evidence="3" key="1">
    <citation type="submission" date="2020-05" db="EMBL/GenBank/DDBJ databases">
        <title>Mycena genomes resolve the evolution of fungal bioluminescence.</title>
        <authorList>
            <person name="Tsai I.J."/>
        </authorList>
    </citation>
    <scope>NUCLEOTIDE SEQUENCE</scope>
    <source>
        <strain evidence="3">171206Taipei</strain>
    </source>
</reference>
<evidence type="ECO:0000259" key="2">
    <source>
        <dbReference type="Pfam" id="PF20151"/>
    </source>
</evidence>
<keyword evidence="1" id="KW-0472">Membrane</keyword>
<evidence type="ECO:0000313" key="4">
    <source>
        <dbReference type="Proteomes" id="UP000636479"/>
    </source>
</evidence>
<evidence type="ECO:0000313" key="3">
    <source>
        <dbReference type="EMBL" id="KAF7291319.1"/>
    </source>
</evidence>
<dbReference type="OrthoDB" id="3341843at2759"/>
<name>A0A8H6S1Q9_9AGAR</name>
<dbReference type="AlphaFoldDB" id="A0A8H6S1Q9"/>
<feature type="transmembrane region" description="Helical" evidence="1">
    <location>
        <begin position="116"/>
        <end position="137"/>
    </location>
</feature>
<keyword evidence="1" id="KW-1133">Transmembrane helix</keyword>
<dbReference type="EMBL" id="JACAZF010000013">
    <property type="protein sequence ID" value="KAF7291319.1"/>
    <property type="molecule type" value="Genomic_DNA"/>
</dbReference>
<keyword evidence="4" id="KW-1185">Reference proteome</keyword>
<protein>
    <recommendedName>
        <fullName evidence="2">DUF6533 domain-containing protein</fullName>
    </recommendedName>
</protein>
<sequence>MAMDDETEVLKVRLIPSTLVACCTILVYDWLLTLHREVAAIWSHPRSIGTVIFLVNRYLPFVDVWISTTTRFQHVSPEACLVRNRIVGWMSLIGVCISEAILMLRTYAIWGRSRSVMIILCVVWVATVIPGLIITQFELTTLIYTPTANVGCNLVQAGTIIIYAYVLLMISETAVVVLTALRAYRDLRNRSLHRSWITQLYKDGMLFYIYLLAISIANVLVPILGPEYMANWLASLQRVLHSVLTTRVLLLIRSQLAASQRFAQLDSRGEELESGTYGGDATYDSGSSGSRTLGVGSGLAFVDMSRVRSGMSEDATGDCHEP</sequence>
<feature type="transmembrane region" description="Helical" evidence="1">
    <location>
        <begin position="86"/>
        <end position="104"/>
    </location>
</feature>
<dbReference type="Proteomes" id="UP000636479">
    <property type="component" value="Unassembled WGS sequence"/>
</dbReference>
<dbReference type="InterPro" id="IPR045340">
    <property type="entry name" value="DUF6533"/>
</dbReference>
<dbReference type="Pfam" id="PF20151">
    <property type="entry name" value="DUF6533"/>
    <property type="match status" value="1"/>
</dbReference>
<feature type="domain" description="DUF6533" evidence="2">
    <location>
        <begin position="19"/>
        <end position="62"/>
    </location>
</feature>
<comment type="caution">
    <text evidence="3">The sequence shown here is derived from an EMBL/GenBank/DDBJ whole genome shotgun (WGS) entry which is preliminary data.</text>
</comment>
<keyword evidence="1" id="KW-0812">Transmembrane</keyword>
<evidence type="ECO:0000256" key="1">
    <source>
        <dbReference type="SAM" id="Phobius"/>
    </source>
</evidence>
<dbReference type="GeneID" id="59351751"/>
<dbReference type="RefSeq" id="XP_037214441.1">
    <property type="nucleotide sequence ID" value="XM_037369235.1"/>
</dbReference>
<accession>A0A8H6S1Q9</accession>
<feature type="transmembrane region" description="Helical" evidence="1">
    <location>
        <begin position="14"/>
        <end position="35"/>
    </location>
</feature>
<proteinExistence type="predicted"/>
<gene>
    <name evidence="3" type="ORF">MIND_01276200</name>
</gene>
<feature type="transmembrane region" description="Helical" evidence="1">
    <location>
        <begin position="157"/>
        <end position="184"/>
    </location>
</feature>
<feature type="transmembrane region" description="Helical" evidence="1">
    <location>
        <begin position="205"/>
        <end position="224"/>
    </location>
</feature>